<sequence length="115" mass="12930">MSDHRDVRVLALWRDDPREAPLTVDLRIDVATGLMTSTWDVFGAFDLDGEARRPFVLRRSGEIDFGAACELKWSANLRDTKIAVGACFTVRWNETDSGEYKIVKIAELGAKDGRK</sequence>
<dbReference type="OrthoDB" id="8447268at2"/>
<dbReference type="AlphaFoldDB" id="A0A6B8KA02"/>
<dbReference type="RefSeq" id="WP_136494856.1">
    <property type="nucleotide sequence ID" value="NZ_CP046052.1"/>
</dbReference>
<protein>
    <submittedName>
        <fullName evidence="1">Uncharacterized protein</fullName>
    </submittedName>
</protein>
<dbReference type="KEGG" id="mhey:H2LOC_001985"/>
<proteinExistence type="predicted"/>
<evidence type="ECO:0000313" key="1">
    <source>
        <dbReference type="EMBL" id="QGM44557.1"/>
    </source>
</evidence>
<accession>A0A6B8KA02</accession>
<dbReference type="EMBL" id="CP046052">
    <property type="protein sequence ID" value="QGM44557.1"/>
    <property type="molecule type" value="Genomic_DNA"/>
</dbReference>
<reference evidence="1 2" key="1">
    <citation type="submission" date="2019-11" db="EMBL/GenBank/DDBJ databases">
        <title>The genome sequence of Methylocystis heyeri.</title>
        <authorList>
            <person name="Oshkin I.Y."/>
            <person name="Miroshnikov K."/>
            <person name="Dedysh S.N."/>
        </authorList>
    </citation>
    <scope>NUCLEOTIDE SEQUENCE [LARGE SCALE GENOMIC DNA]</scope>
    <source>
        <strain evidence="1 2">H2</strain>
    </source>
</reference>
<organism evidence="1 2">
    <name type="scientific">Methylocystis heyeri</name>
    <dbReference type="NCBI Taxonomy" id="391905"/>
    <lineage>
        <taxon>Bacteria</taxon>
        <taxon>Pseudomonadati</taxon>
        <taxon>Pseudomonadota</taxon>
        <taxon>Alphaproteobacteria</taxon>
        <taxon>Hyphomicrobiales</taxon>
        <taxon>Methylocystaceae</taxon>
        <taxon>Methylocystis</taxon>
    </lineage>
</organism>
<dbReference type="Proteomes" id="UP000309061">
    <property type="component" value="Chromosome"/>
</dbReference>
<gene>
    <name evidence="1" type="ORF">H2LOC_001985</name>
</gene>
<name>A0A6B8KA02_9HYPH</name>
<evidence type="ECO:0000313" key="2">
    <source>
        <dbReference type="Proteomes" id="UP000309061"/>
    </source>
</evidence>
<keyword evidence="2" id="KW-1185">Reference proteome</keyword>